<evidence type="ECO:0000256" key="1">
    <source>
        <dbReference type="ARBA" id="ARBA00005254"/>
    </source>
</evidence>
<evidence type="ECO:0000313" key="2">
    <source>
        <dbReference type="EMBL" id="NQV65058.1"/>
    </source>
</evidence>
<proteinExistence type="inferred from homology"/>
<dbReference type="Pfam" id="PF00378">
    <property type="entry name" value="ECH_1"/>
    <property type="match status" value="1"/>
</dbReference>
<evidence type="ECO:0000313" key="3">
    <source>
        <dbReference type="Proteomes" id="UP000754644"/>
    </source>
</evidence>
<sequence>MSDEEPVLVERKAGWAEIILNLPERRNSIIPPLSDGVRLALAELAEDEDVACVILRGADGFFCSGVDLKALQAEPPPPWKSRQFGSWRELHLALYHFPKPVIGAFEKYGINAGAALALACDILIAGDTAFLQVGEIQQGAVVPMNAAWFKIKSTEQVMARMAMMGDRVAGPELLRLGLAAECVADDAVVERCREIAERIAGTPKGASKNIKLSIISQRGIDDPEAFFQQPDSQALLTAAMVKG</sequence>
<dbReference type="CDD" id="cd06558">
    <property type="entry name" value="crotonase-like"/>
    <property type="match status" value="1"/>
</dbReference>
<dbReference type="InterPro" id="IPR001753">
    <property type="entry name" value="Enoyl-CoA_hydra/iso"/>
</dbReference>
<dbReference type="PANTHER" id="PTHR11941:SF54">
    <property type="entry name" value="ENOYL-COA HYDRATASE, MITOCHONDRIAL"/>
    <property type="match status" value="1"/>
</dbReference>
<dbReference type="AlphaFoldDB" id="A0A972VVL4"/>
<comment type="caution">
    <text evidence="2">The sequence shown here is derived from an EMBL/GenBank/DDBJ whole genome shotgun (WGS) entry which is preliminary data.</text>
</comment>
<name>A0A972VVL4_9GAMM</name>
<comment type="similarity">
    <text evidence="1">Belongs to the enoyl-CoA hydratase/isomerase family.</text>
</comment>
<organism evidence="2 3">
    <name type="scientific">SAR86 cluster bacterium</name>
    <dbReference type="NCBI Taxonomy" id="2030880"/>
    <lineage>
        <taxon>Bacteria</taxon>
        <taxon>Pseudomonadati</taxon>
        <taxon>Pseudomonadota</taxon>
        <taxon>Gammaproteobacteria</taxon>
        <taxon>SAR86 cluster</taxon>
    </lineage>
</organism>
<accession>A0A972VVL4</accession>
<dbReference type="GO" id="GO:0003824">
    <property type="term" value="F:catalytic activity"/>
    <property type="evidence" value="ECO:0007669"/>
    <property type="project" value="UniProtKB-ARBA"/>
</dbReference>
<dbReference type="GO" id="GO:0006635">
    <property type="term" value="P:fatty acid beta-oxidation"/>
    <property type="evidence" value="ECO:0007669"/>
    <property type="project" value="TreeGrafter"/>
</dbReference>
<protein>
    <submittedName>
        <fullName evidence="2">Enoyl-CoA hydratase/isomerase family protein</fullName>
    </submittedName>
</protein>
<gene>
    <name evidence="2" type="ORF">HQ497_06825</name>
</gene>
<dbReference type="PANTHER" id="PTHR11941">
    <property type="entry name" value="ENOYL-COA HYDRATASE-RELATED"/>
    <property type="match status" value="1"/>
</dbReference>
<reference evidence="2" key="1">
    <citation type="submission" date="2020-05" db="EMBL/GenBank/DDBJ databases">
        <title>Sulfur intermediates as new biogeochemical hubs in an aquatic model microbial ecosystem.</title>
        <authorList>
            <person name="Vigneron A."/>
        </authorList>
    </citation>
    <scope>NUCLEOTIDE SEQUENCE</scope>
    <source>
        <strain evidence="2">Bin.250</strain>
    </source>
</reference>
<dbReference type="SUPFAM" id="SSF52096">
    <property type="entry name" value="ClpP/crotonase"/>
    <property type="match status" value="1"/>
</dbReference>
<dbReference type="EMBL" id="JABMOJ010000254">
    <property type="protein sequence ID" value="NQV65058.1"/>
    <property type="molecule type" value="Genomic_DNA"/>
</dbReference>
<dbReference type="Gene3D" id="3.90.226.10">
    <property type="entry name" value="2-enoyl-CoA Hydratase, Chain A, domain 1"/>
    <property type="match status" value="1"/>
</dbReference>
<dbReference type="InterPro" id="IPR029045">
    <property type="entry name" value="ClpP/crotonase-like_dom_sf"/>
</dbReference>
<dbReference type="Proteomes" id="UP000754644">
    <property type="component" value="Unassembled WGS sequence"/>
</dbReference>